<reference evidence="1 2" key="1">
    <citation type="submission" date="2015-04" db="EMBL/GenBank/DDBJ databases">
        <title>The draft genome sequence of Roseovarius sp.R12b.</title>
        <authorList>
            <person name="Li G."/>
            <person name="Lai Q."/>
            <person name="Shao Z."/>
            <person name="Yan P."/>
        </authorList>
    </citation>
    <scope>NUCLEOTIDE SEQUENCE [LARGE SCALE GENOMIC DNA]</scope>
    <source>
        <strain evidence="1 2">R12B</strain>
    </source>
</reference>
<protein>
    <recommendedName>
        <fullName evidence="3">Thiamine biosynthesis protein ApbE</fullName>
    </recommendedName>
</protein>
<dbReference type="RefSeq" id="WP_057790594.1">
    <property type="nucleotide sequence ID" value="NZ_LAXJ01000003.1"/>
</dbReference>
<dbReference type="EMBL" id="LAXJ01000003">
    <property type="protein sequence ID" value="KRS13771.1"/>
    <property type="molecule type" value="Genomic_DNA"/>
</dbReference>
<dbReference type="PIRSF" id="PIRSF006421">
    <property type="entry name" value="UCP006421"/>
    <property type="match status" value="1"/>
</dbReference>
<dbReference type="InterPro" id="IPR007183">
    <property type="entry name" value="UPF0280"/>
</dbReference>
<name>A0A0T5NXX6_9RHOB</name>
<evidence type="ECO:0000313" key="2">
    <source>
        <dbReference type="Proteomes" id="UP000051295"/>
    </source>
</evidence>
<keyword evidence="2" id="KW-1185">Reference proteome</keyword>
<dbReference type="InterPro" id="IPR003374">
    <property type="entry name" value="ApbE-like_sf"/>
</dbReference>
<organism evidence="1 2">
    <name type="scientific">Roseovarius atlanticus</name>
    <dbReference type="NCBI Taxonomy" id="1641875"/>
    <lineage>
        <taxon>Bacteria</taxon>
        <taxon>Pseudomonadati</taxon>
        <taxon>Pseudomonadota</taxon>
        <taxon>Alphaproteobacteria</taxon>
        <taxon>Rhodobacterales</taxon>
        <taxon>Roseobacteraceae</taxon>
        <taxon>Roseovarius</taxon>
    </lineage>
</organism>
<comment type="caution">
    <text evidence="1">The sequence shown here is derived from an EMBL/GenBank/DDBJ whole genome shotgun (WGS) entry which is preliminary data.</text>
</comment>
<evidence type="ECO:0008006" key="3">
    <source>
        <dbReference type="Google" id="ProtNLM"/>
    </source>
</evidence>
<dbReference type="PATRIC" id="fig|1641875.4.peg.2842"/>
<accession>A0A0T5NXX6</accession>
<evidence type="ECO:0000313" key="1">
    <source>
        <dbReference type="EMBL" id="KRS13771.1"/>
    </source>
</evidence>
<gene>
    <name evidence="1" type="ORF">XM53_04155</name>
</gene>
<dbReference type="Proteomes" id="UP000051295">
    <property type="component" value="Unassembled WGS sequence"/>
</dbReference>
<sequence>MRGAQANWLSDGRRLHLHHGPIDMIVGIEGAGQDAAFQRAAARFGTLLEELVAELPRLRSHYAGAVEGETARRMVEAVRPFTPEFITPMAAVAGAGAETILRAVLDGPGIRKAYVNNGGDVAFHIGAGEVMRAALASPVPGHVTLQHGDPVRGVATSGAGGRSHSLGIADAVTVLASGAAMSDAAATMIANAVDLPGHPAIDRVPACELSPDSDLGPRAVTRTVGALTAGEVAEALDAGRVYADRLVARGMVHAACLSLRGQCVSVGESFMIEERDPEHA</sequence>
<proteinExistence type="predicted"/>
<dbReference type="NCBIfam" id="NF003322">
    <property type="entry name" value="PRK04334.1-2"/>
    <property type="match status" value="1"/>
</dbReference>
<dbReference type="SUPFAM" id="SSF143631">
    <property type="entry name" value="ApbE-like"/>
    <property type="match status" value="1"/>
</dbReference>
<dbReference type="Gene3D" id="3.10.520.10">
    <property type="entry name" value="ApbE-like domains"/>
    <property type="match status" value="1"/>
</dbReference>
<dbReference type="STRING" id="1641875.XM53_04155"/>
<dbReference type="OrthoDB" id="9814719at2"/>
<dbReference type="AlphaFoldDB" id="A0A0T5NXX6"/>